<proteinExistence type="inferred from homology"/>
<keyword evidence="2 5" id="KW-0436">Ligase</keyword>
<dbReference type="PANTHER" id="PTHR43201">
    <property type="entry name" value="ACYL-COA SYNTHETASE"/>
    <property type="match status" value="1"/>
</dbReference>
<evidence type="ECO:0000256" key="2">
    <source>
        <dbReference type="ARBA" id="ARBA00022598"/>
    </source>
</evidence>
<evidence type="ECO:0000259" key="3">
    <source>
        <dbReference type="Pfam" id="PF00501"/>
    </source>
</evidence>
<keyword evidence="6" id="KW-1185">Reference proteome</keyword>
<dbReference type="FunFam" id="3.30.300.30:FF:000008">
    <property type="entry name" value="2,3-dihydroxybenzoate-AMP ligase"/>
    <property type="match status" value="1"/>
</dbReference>
<dbReference type="Gene3D" id="3.30.300.30">
    <property type="match status" value="1"/>
</dbReference>
<dbReference type="CDD" id="cd17631">
    <property type="entry name" value="FACL_FadD13-like"/>
    <property type="match status" value="1"/>
</dbReference>
<dbReference type="InterPro" id="IPR045851">
    <property type="entry name" value="AMP-bd_C_sf"/>
</dbReference>
<dbReference type="InterPro" id="IPR020845">
    <property type="entry name" value="AMP-binding_CS"/>
</dbReference>
<reference evidence="5 6" key="1">
    <citation type="journal article" date="2004" name="Nucleic Acids Res.">
        <title>Genome sequence of Symbiobacterium thermophilum, an uncultivable bacterium that depends on microbial commensalism.</title>
        <authorList>
            <person name="Ueda K."/>
            <person name="Yamashita A."/>
            <person name="Ishikawa J."/>
            <person name="Shimada M."/>
            <person name="Watsuji T."/>
            <person name="Morimura K."/>
            <person name="Ikeda H."/>
            <person name="Hattori M."/>
            <person name="Beppu T."/>
        </authorList>
    </citation>
    <scope>NUCLEOTIDE SEQUENCE [LARGE SCALE GENOMIC DNA]</scope>
    <source>
        <strain evidence="6">T / IAM 14863</strain>
    </source>
</reference>
<accession>Q67MB8</accession>
<evidence type="ECO:0000256" key="1">
    <source>
        <dbReference type="ARBA" id="ARBA00006432"/>
    </source>
</evidence>
<comment type="similarity">
    <text evidence="1">Belongs to the ATP-dependent AMP-binding enzyme family.</text>
</comment>
<dbReference type="NCBIfam" id="NF005307">
    <property type="entry name" value="PRK06839.1"/>
    <property type="match status" value="1"/>
</dbReference>
<dbReference type="eggNOG" id="COG0318">
    <property type="taxonomic scope" value="Bacteria"/>
</dbReference>
<name>Q67MB8_SYMTH</name>
<dbReference type="KEGG" id="sth:STH2190"/>
<dbReference type="HOGENOM" id="CLU_000022_59_7_9"/>
<dbReference type="Proteomes" id="UP000000417">
    <property type="component" value="Chromosome"/>
</dbReference>
<dbReference type="Pfam" id="PF00501">
    <property type="entry name" value="AMP-binding"/>
    <property type="match status" value="1"/>
</dbReference>
<dbReference type="GO" id="GO:0006631">
    <property type="term" value="P:fatty acid metabolic process"/>
    <property type="evidence" value="ECO:0007669"/>
    <property type="project" value="TreeGrafter"/>
</dbReference>
<dbReference type="EMBL" id="AP006840">
    <property type="protein sequence ID" value="BAD41175.1"/>
    <property type="molecule type" value="Genomic_DNA"/>
</dbReference>
<sequence>MTIPTECEVSGVYEISYWVEAQAWMRPDKVALVGSRELWTYRDLHDRVVRLSRAFRNRLGLEPGGRIAIYSGNCLEYLLVLLAASRAGLVLVPLNWRLTPGELEYQLRDSGTRRILCSAEYAAAAAELTGRIGLEPPVRITPAAEPDSLPDLAGLLDAEPSGLEPPGERDPQPWDRPLLICYTSGTTGRPKGAVLNSVNMFFNAINNLLTIDLRADDVCITLLPLFHIGGINLFTLPALFAGGRVVVPDRFDPDQAVRLIQEEKVTVVFGVPTVHQRLLEAIDRLKPDLSHVRMFYSGGAPCPVPLIRAFQERGYRFGQGYGLTETAPTVFMLLEDDFARKPGSIGRPAPFNRVRVIDPATGQPVPPGGVGEITVRGPNVFTAYWQNEKATAEAIRNGWFHTGDLARIDEEGFVTIAGRLKEMIISGGENIYPVEVEQAIQTHPAVVEAAVFGVPHPEWGEVPHAAVLLEPGASVTEEELRAHCLARLGKYKIPRRFFILDELPRNAAGKVVKSRLAEITRDM</sequence>
<evidence type="ECO:0000313" key="5">
    <source>
        <dbReference type="EMBL" id="BAD41175.1"/>
    </source>
</evidence>
<gene>
    <name evidence="5" type="ordered locus">STH2190</name>
</gene>
<dbReference type="PROSITE" id="PS00455">
    <property type="entry name" value="AMP_BINDING"/>
    <property type="match status" value="1"/>
</dbReference>
<dbReference type="STRING" id="292459.STH2190"/>
<dbReference type="GO" id="GO:0031956">
    <property type="term" value="F:medium-chain fatty acid-CoA ligase activity"/>
    <property type="evidence" value="ECO:0007669"/>
    <property type="project" value="TreeGrafter"/>
</dbReference>
<dbReference type="InterPro" id="IPR042099">
    <property type="entry name" value="ANL_N_sf"/>
</dbReference>
<dbReference type="SUPFAM" id="SSF56801">
    <property type="entry name" value="Acetyl-CoA synthetase-like"/>
    <property type="match status" value="1"/>
</dbReference>
<dbReference type="AlphaFoldDB" id="Q67MB8"/>
<evidence type="ECO:0000313" key="6">
    <source>
        <dbReference type="Proteomes" id="UP000000417"/>
    </source>
</evidence>
<dbReference type="Gene3D" id="3.40.50.12780">
    <property type="entry name" value="N-terminal domain of ligase-like"/>
    <property type="match status" value="1"/>
</dbReference>
<feature type="domain" description="AMP-binding enzyme C-terminal" evidence="4">
    <location>
        <begin position="435"/>
        <end position="510"/>
    </location>
</feature>
<dbReference type="PANTHER" id="PTHR43201:SF5">
    <property type="entry name" value="MEDIUM-CHAIN ACYL-COA LIGASE ACSF2, MITOCHONDRIAL"/>
    <property type="match status" value="1"/>
</dbReference>
<dbReference type="InterPro" id="IPR000873">
    <property type="entry name" value="AMP-dep_synth/lig_dom"/>
</dbReference>
<feature type="domain" description="AMP-dependent synthetase/ligase" evidence="3">
    <location>
        <begin position="20"/>
        <end position="385"/>
    </location>
</feature>
<dbReference type="Pfam" id="PF13193">
    <property type="entry name" value="AMP-binding_C"/>
    <property type="match status" value="1"/>
</dbReference>
<protein>
    <submittedName>
        <fullName evidence="5">Putative long-chain fatty-acid-CoA ligase</fullName>
    </submittedName>
</protein>
<organism evidence="5 6">
    <name type="scientific">Symbiobacterium thermophilum (strain DSM 24528 / JCM 14929 / IAM 14863 / T)</name>
    <dbReference type="NCBI Taxonomy" id="292459"/>
    <lineage>
        <taxon>Bacteria</taxon>
        <taxon>Bacillati</taxon>
        <taxon>Bacillota</taxon>
        <taxon>Clostridia</taxon>
        <taxon>Eubacteriales</taxon>
        <taxon>Symbiobacteriaceae</taxon>
        <taxon>Symbiobacterium</taxon>
    </lineage>
</organism>
<evidence type="ECO:0000259" key="4">
    <source>
        <dbReference type="Pfam" id="PF13193"/>
    </source>
</evidence>
<dbReference type="InterPro" id="IPR025110">
    <property type="entry name" value="AMP-bd_C"/>
</dbReference>